<gene>
    <name evidence="7" type="ordered locus">Rcas_1534</name>
</gene>
<feature type="transmembrane region" description="Helical" evidence="6">
    <location>
        <begin position="47"/>
        <end position="66"/>
    </location>
</feature>
<evidence type="ECO:0000256" key="6">
    <source>
        <dbReference type="SAM" id="Phobius"/>
    </source>
</evidence>
<dbReference type="AlphaFoldDB" id="A7NJF7"/>
<evidence type="ECO:0000256" key="3">
    <source>
        <dbReference type="ARBA" id="ARBA00022692"/>
    </source>
</evidence>
<dbReference type="InterPro" id="IPR036259">
    <property type="entry name" value="MFS_trans_sf"/>
</dbReference>
<feature type="transmembrane region" description="Helical" evidence="6">
    <location>
        <begin position="313"/>
        <end position="334"/>
    </location>
</feature>
<evidence type="ECO:0000256" key="5">
    <source>
        <dbReference type="ARBA" id="ARBA00023136"/>
    </source>
</evidence>
<dbReference type="KEGG" id="rca:Rcas_1534"/>
<feature type="transmembrane region" description="Helical" evidence="6">
    <location>
        <begin position="87"/>
        <end position="108"/>
    </location>
</feature>
<dbReference type="CDD" id="cd06176">
    <property type="entry name" value="MFS_BCD_PucC-like"/>
    <property type="match status" value="1"/>
</dbReference>
<organism evidence="7 8">
    <name type="scientific">Roseiflexus castenholzii (strain DSM 13941 / HLO8)</name>
    <dbReference type="NCBI Taxonomy" id="383372"/>
    <lineage>
        <taxon>Bacteria</taxon>
        <taxon>Bacillati</taxon>
        <taxon>Chloroflexota</taxon>
        <taxon>Chloroflexia</taxon>
        <taxon>Chloroflexales</taxon>
        <taxon>Roseiflexineae</taxon>
        <taxon>Roseiflexaceae</taxon>
        <taxon>Roseiflexus</taxon>
    </lineage>
</organism>
<dbReference type="InterPro" id="IPR026036">
    <property type="entry name" value="PucC"/>
</dbReference>
<feature type="transmembrane region" description="Helical" evidence="6">
    <location>
        <begin position="413"/>
        <end position="434"/>
    </location>
</feature>
<proteinExistence type="inferred from homology"/>
<comment type="similarity">
    <text evidence="2">Belongs to the PucC family.</text>
</comment>
<keyword evidence="4 6" id="KW-1133">Transmembrane helix</keyword>
<dbReference type="PIRSF" id="PIRSF016565">
    <property type="entry name" value="PucC"/>
    <property type="match status" value="1"/>
</dbReference>
<reference evidence="7 8" key="1">
    <citation type="submission" date="2007-08" db="EMBL/GenBank/DDBJ databases">
        <title>Complete sequence of Roseiflexus castenholzii DSM 13941.</title>
        <authorList>
            <consortium name="US DOE Joint Genome Institute"/>
            <person name="Copeland A."/>
            <person name="Lucas S."/>
            <person name="Lapidus A."/>
            <person name="Barry K."/>
            <person name="Glavina del Rio T."/>
            <person name="Dalin E."/>
            <person name="Tice H."/>
            <person name="Pitluck S."/>
            <person name="Thompson L.S."/>
            <person name="Brettin T."/>
            <person name="Bruce D."/>
            <person name="Detter J.C."/>
            <person name="Han C."/>
            <person name="Tapia R."/>
            <person name="Schmutz J."/>
            <person name="Larimer F."/>
            <person name="Land M."/>
            <person name="Hauser L."/>
            <person name="Kyrpides N."/>
            <person name="Mikhailova N."/>
            <person name="Bryant D.A."/>
            <person name="Hanada S."/>
            <person name="Tsukatani Y."/>
            <person name="Richardson P."/>
        </authorList>
    </citation>
    <scope>NUCLEOTIDE SEQUENCE [LARGE SCALE GENOMIC DNA]</scope>
    <source>
        <strain evidence="8">DSM 13941 / HLO8</strain>
    </source>
</reference>
<feature type="transmembrane region" description="Helical" evidence="6">
    <location>
        <begin position="248"/>
        <end position="267"/>
    </location>
</feature>
<dbReference type="SUPFAM" id="SSF103473">
    <property type="entry name" value="MFS general substrate transporter"/>
    <property type="match status" value="1"/>
</dbReference>
<evidence type="ECO:0000313" key="8">
    <source>
        <dbReference type="Proteomes" id="UP000000263"/>
    </source>
</evidence>
<feature type="transmembrane region" description="Helical" evidence="6">
    <location>
        <begin position="287"/>
        <end position="306"/>
    </location>
</feature>
<sequence>MNLLRTIGRFLLGALKVLRLALPKLGVGWMFALLTSNFNRVSIVELGVMAVIVTTMIGLHHFLSPFQVVWGRIADNHPVFGLRRTPYLLLGATVASLVFLALPSVALAMGEGSVLAIVAGYALLIIFGISIAAMGDCHHALIAEVTNPKTRGGVIAVVWTFTIMSTIIAATVIKARMPAYTPESMQALYNLTPLVVIGATLLGVLGIERRLSRQELAVALERARAAAPPGNPLSAAFGLLRQNPQVRAFFGFVFLSIIGIFLQDSILEVFGAEVFHMTLKETTTFTQTWGGGVLGGMLIMGLLSAIFPIGKKLIALIGGVGTAFGLGLLAVCALTEQRALLNPAIMLMGVSTGLYNVGALSLMMDMTVEGATGLYMGMWGMAQAFGTATANILAGALHTVLIEAQALSQTLGYGVIFGLEAVLMIVGIALLSGVSVEAFRGLTRADITRAMEAGAVA</sequence>
<dbReference type="InterPro" id="IPR004896">
    <property type="entry name" value="PucC-rel"/>
</dbReference>
<accession>A7NJF7</accession>
<keyword evidence="3 6" id="KW-0812">Transmembrane</keyword>
<evidence type="ECO:0000313" key="7">
    <source>
        <dbReference type="EMBL" id="ABU57627.1"/>
    </source>
</evidence>
<comment type="subcellular location">
    <subcellularLocation>
        <location evidence="1">Membrane</location>
        <topology evidence="1">Multi-pass membrane protein</topology>
    </subcellularLocation>
</comment>
<dbReference type="PANTHER" id="PTHR23538:SF1">
    <property type="entry name" value="44.5 KD BACTERIOCHLOROPHYLL SYNTHASE SUBUNIT"/>
    <property type="match status" value="1"/>
</dbReference>
<dbReference type="Pfam" id="PF03209">
    <property type="entry name" value="PUCC"/>
    <property type="match status" value="1"/>
</dbReference>
<dbReference type="eggNOG" id="COG2211">
    <property type="taxonomic scope" value="Bacteria"/>
</dbReference>
<dbReference type="Proteomes" id="UP000000263">
    <property type="component" value="Chromosome"/>
</dbReference>
<feature type="transmembrane region" description="Helical" evidence="6">
    <location>
        <begin position="187"/>
        <end position="207"/>
    </location>
</feature>
<dbReference type="HOGENOM" id="CLU_030017_1_0_0"/>
<dbReference type="GO" id="GO:0016020">
    <property type="term" value="C:membrane"/>
    <property type="evidence" value="ECO:0007669"/>
    <property type="project" value="UniProtKB-SubCell"/>
</dbReference>
<dbReference type="RefSeq" id="WP_012120055.1">
    <property type="nucleotide sequence ID" value="NC_009767.1"/>
</dbReference>
<dbReference type="OrthoDB" id="144773at2"/>
<dbReference type="Gene3D" id="1.20.1250.20">
    <property type="entry name" value="MFS general substrate transporter like domains"/>
    <property type="match status" value="2"/>
</dbReference>
<protein>
    <submittedName>
        <fullName evidence="7">PUCC protein</fullName>
    </submittedName>
</protein>
<dbReference type="EMBL" id="CP000804">
    <property type="protein sequence ID" value="ABU57627.1"/>
    <property type="molecule type" value="Genomic_DNA"/>
</dbReference>
<feature type="transmembrane region" description="Helical" evidence="6">
    <location>
        <begin position="340"/>
        <end position="362"/>
    </location>
</feature>
<evidence type="ECO:0000256" key="1">
    <source>
        <dbReference type="ARBA" id="ARBA00004141"/>
    </source>
</evidence>
<name>A7NJF7_ROSCS</name>
<feature type="transmembrane region" description="Helical" evidence="6">
    <location>
        <begin position="154"/>
        <end position="175"/>
    </location>
</feature>
<dbReference type="PANTHER" id="PTHR23538">
    <property type="entry name" value="44.5 KD BACTERIOCHLOROPHYLL SYNTHASE SUBUNIT"/>
    <property type="match status" value="1"/>
</dbReference>
<dbReference type="STRING" id="383372.Rcas_1534"/>
<evidence type="ECO:0000256" key="4">
    <source>
        <dbReference type="ARBA" id="ARBA00022989"/>
    </source>
</evidence>
<feature type="transmembrane region" description="Helical" evidence="6">
    <location>
        <begin position="114"/>
        <end position="133"/>
    </location>
</feature>
<keyword evidence="5 6" id="KW-0472">Membrane</keyword>
<keyword evidence="8" id="KW-1185">Reference proteome</keyword>
<feature type="transmembrane region" description="Helical" evidence="6">
    <location>
        <begin position="374"/>
        <end position="401"/>
    </location>
</feature>
<evidence type="ECO:0000256" key="2">
    <source>
        <dbReference type="ARBA" id="ARBA00008412"/>
    </source>
</evidence>